<evidence type="ECO:0000256" key="2">
    <source>
        <dbReference type="ARBA" id="ARBA00010660"/>
    </source>
</evidence>
<evidence type="ECO:0000256" key="4">
    <source>
        <dbReference type="ARBA" id="ARBA00022559"/>
    </source>
</evidence>
<dbReference type="Proteomes" id="UP001241472">
    <property type="component" value="Unassembled WGS sequence"/>
</dbReference>
<evidence type="ECO:0000256" key="11">
    <source>
        <dbReference type="RuleBase" id="RU000498"/>
    </source>
</evidence>
<evidence type="ECO:0000256" key="5">
    <source>
        <dbReference type="ARBA" id="ARBA00022617"/>
    </source>
</evidence>
<comment type="similarity">
    <text evidence="2">Belongs to the catalase family. HPII subfamily.</text>
</comment>
<feature type="region of interest" description="Disordered" evidence="12">
    <location>
        <begin position="1"/>
        <end position="29"/>
    </location>
</feature>
<dbReference type="PANTHER" id="PTHR42821:SF1">
    <property type="entry name" value="CATALASE-B"/>
    <property type="match status" value="1"/>
</dbReference>
<keyword evidence="7 10" id="KW-0560">Oxidoreductase</keyword>
<dbReference type="Pfam" id="PF06628">
    <property type="entry name" value="Catalase-rel"/>
    <property type="match status" value="1"/>
</dbReference>
<evidence type="ECO:0000256" key="7">
    <source>
        <dbReference type="ARBA" id="ARBA00023002"/>
    </source>
</evidence>
<comment type="catalytic activity">
    <reaction evidence="10 11">
        <text>2 H2O2 = O2 + 2 H2O</text>
        <dbReference type="Rhea" id="RHEA:20309"/>
        <dbReference type="ChEBI" id="CHEBI:15377"/>
        <dbReference type="ChEBI" id="CHEBI:15379"/>
        <dbReference type="ChEBI" id="CHEBI:16240"/>
        <dbReference type="EC" id="1.11.1.6"/>
    </reaction>
</comment>
<dbReference type="InterPro" id="IPR043156">
    <property type="entry name" value="Catalase_clade2_helical"/>
</dbReference>
<protein>
    <recommendedName>
        <fullName evidence="3 10">Catalase</fullName>
        <ecNumber evidence="3 10">1.11.1.6</ecNumber>
    </recommendedName>
</protein>
<dbReference type="InterPro" id="IPR041399">
    <property type="entry name" value="Catalase_large_C"/>
</dbReference>
<dbReference type="PROSITE" id="PS00438">
    <property type="entry name" value="CATALASE_2"/>
    <property type="match status" value="1"/>
</dbReference>
<dbReference type="PANTHER" id="PTHR42821">
    <property type="entry name" value="CATALASE"/>
    <property type="match status" value="1"/>
</dbReference>
<dbReference type="EC" id="1.11.1.6" evidence="3 10"/>
<evidence type="ECO:0000256" key="3">
    <source>
        <dbReference type="ARBA" id="ARBA00012314"/>
    </source>
</evidence>
<keyword evidence="4 10" id="KW-0575">Peroxidase</keyword>
<keyword evidence="9 10" id="KW-0376">Hydrogen peroxide</keyword>
<keyword evidence="15" id="KW-1185">Reference proteome</keyword>
<evidence type="ECO:0000256" key="6">
    <source>
        <dbReference type="ARBA" id="ARBA00022723"/>
    </source>
</evidence>
<feature type="domain" description="Catalase core" evidence="13">
    <location>
        <begin position="39"/>
        <end position="427"/>
    </location>
</feature>
<dbReference type="InterPro" id="IPR010582">
    <property type="entry name" value="Catalase_immune_responsive"/>
</dbReference>
<dbReference type="SUPFAM" id="SSF52317">
    <property type="entry name" value="Class I glutamine amidotransferase-like"/>
    <property type="match status" value="1"/>
</dbReference>
<dbReference type="SMART" id="SM01060">
    <property type="entry name" value="Catalase"/>
    <property type="match status" value="1"/>
</dbReference>
<accession>A0ABT9Q1R9</accession>
<evidence type="ECO:0000256" key="8">
    <source>
        <dbReference type="ARBA" id="ARBA00023004"/>
    </source>
</evidence>
<dbReference type="CDD" id="cd03132">
    <property type="entry name" value="GATase1_catalase"/>
    <property type="match status" value="1"/>
</dbReference>
<evidence type="ECO:0000256" key="9">
    <source>
        <dbReference type="ARBA" id="ARBA00023324"/>
    </source>
</evidence>
<comment type="cofactor">
    <cofactor evidence="1 10">
        <name>heme</name>
        <dbReference type="ChEBI" id="CHEBI:30413"/>
    </cofactor>
</comment>
<evidence type="ECO:0000256" key="1">
    <source>
        <dbReference type="ARBA" id="ARBA00001971"/>
    </source>
</evidence>
<evidence type="ECO:0000256" key="12">
    <source>
        <dbReference type="SAM" id="MobiDB-lite"/>
    </source>
</evidence>
<evidence type="ECO:0000259" key="13">
    <source>
        <dbReference type="SMART" id="SM01060"/>
    </source>
</evidence>
<dbReference type="Pfam" id="PF18011">
    <property type="entry name" value="Catalase_C"/>
    <property type="match status" value="1"/>
</dbReference>
<dbReference type="Pfam" id="PF00199">
    <property type="entry name" value="Catalase"/>
    <property type="match status" value="1"/>
</dbReference>
<dbReference type="GO" id="GO:0004096">
    <property type="term" value="F:catalase activity"/>
    <property type="evidence" value="ECO:0007669"/>
    <property type="project" value="UniProtKB-EC"/>
</dbReference>
<evidence type="ECO:0000256" key="10">
    <source>
        <dbReference type="PIRNR" id="PIRNR038927"/>
    </source>
</evidence>
<dbReference type="EMBL" id="JAUSRF010000032">
    <property type="protein sequence ID" value="MDP9840662.1"/>
    <property type="molecule type" value="Genomic_DNA"/>
</dbReference>
<gene>
    <name evidence="14" type="ORF">J2T09_005450</name>
</gene>
<dbReference type="Gene3D" id="2.40.180.10">
    <property type="entry name" value="Catalase core domain"/>
    <property type="match status" value="1"/>
</dbReference>
<organism evidence="14 15">
    <name type="scientific">Neorhizobium huautlense</name>
    <dbReference type="NCBI Taxonomy" id="67774"/>
    <lineage>
        <taxon>Bacteria</taxon>
        <taxon>Pseudomonadati</taxon>
        <taxon>Pseudomonadota</taxon>
        <taxon>Alphaproteobacteria</taxon>
        <taxon>Hyphomicrobiales</taxon>
        <taxon>Rhizobiaceae</taxon>
        <taxon>Rhizobium/Agrobacterium group</taxon>
        <taxon>Neorhizobium</taxon>
    </lineage>
</organism>
<dbReference type="RefSeq" id="WP_306840159.1">
    <property type="nucleotide sequence ID" value="NZ_JAUSRF010000032.1"/>
</dbReference>
<dbReference type="InterPro" id="IPR018028">
    <property type="entry name" value="Catalase"/>
</dbReference>
<dbReference type="InterPro" id="IPR020835">
    <property type="entry name" value="Catalase_sf"/>
</dbReference>
<dbReference type="Gene3D" id="3.40.50.880">
    <property type="match status" value="1"/>
</dbReference>
<comment type="caution">
    <text evidence="14">The sequence shown here is derived from an EMBL/GenBank/DDBJ whole genome shotgun (WGS) entry which is preliminary data.</text>
</comment>
<comment type="function">
    <text evidence="10">Decomposes hydrogen peroxide into water and oxygen; serves to protect cells from the toxic effects of hydrogen peroxide.</text>
</comment>
<evidence type="ECO:0000313" key="15">
    <source>
        <dbReference type="Proteomes" id="UP001241472"/>
    </source>
</evidence>
<keyword evidence="8 10" id="KW-0408">Iron</keyword>
<dbReference type="InterPro" id="IPR024708">
    <property type="entry name" value="Catalase_AS"/>
</dbReference>
<sequence length="710" mass="79180">MAKKTKSAADQVAIHDQTLSRGNGGELHQTAEDGYDVLTTSQGTPVADDQNTLRVGPRGPALMEDFHFREKIFHFDHERIPERVVHARGYGAHGYFETYESLARYTRADVFQRAGEKTPVFVRFSTVAGNKGSADLARDVRGFAVKMYTKEGNWDLVGNNIPVFFIQDAIKFPDLIHAAKQEPDRAFPQAQTAHDNFWDFISLTPESMHMVMWIMSDRTIPRSLRFMEGFGVHTFRFINEDDQSTFVKFHWKPKLGLQSVAWNEAVKINGADPDYHRRDLWQAIQSGNLPEWELGVQLFDQQFAESFDFDILDPTKIIPEEVLPVKPIGRLVLDRMPDNFFAETEQVAFMTQNVPPGIGFSNDPLLQGRNFSYLDTQLKRLGGPNFTHLPINAPKCPFAHFQQDGHMAMRNPVGRVNYEPNSFGEGPRESKSRGYRHYAAEEEGPKVQLRPESFADHYSQARQFFISQTPPEQRHIVMALTFELSKVETVAIRERIISHLLNIDETLASEVAHRLGMTSLPKAALAAVATRQDLEPSPALSIVERGPKRFEGRKLGVLVTDGVDAKLLKSLATAVLKEKGLVELVAPKVGGVTASDGSFIEAHHMIDGGPSVLFDAVALLPSDAGIEDLLREATARDFVADAFQHCKFIGYSADARPLLERASVAADMDEGVLELSGNTSVTTFVEELGKLRVWGREPSVKLGSASPQIA</sequence>
<dbReference type="SUPFAM" id="SSF56634">
    <property type="entry name" value="Heme-dependent catalase-like"/>
    <property type="match status" value="1"/>
</dbReference>
<keyword evidence="5 10" id="KW-0349">Heme</keyword>
<dbReference type="Gene3D" id="1.20.1370.20">
    <property type="match status" value="1"/>
</dbReference>
<dbReference type="PIRSF" id="PIRSF038927">
    <property type="entry name" value="Catalase_clade2"/>
    <property type="match status" value="1"/>
</dbReference>
<dbReference type="PROSITE" id="PS51402">
    <property type="entry name" value="CATALASE_3"/>
    <property type="match status" value="1"/>
</dbReference>
<dbReference type="InterPro" id="IPR024712">
    <property type="entry name" value="Catalase_clade2"/>
</dbReference>
<dbReference type="InterPro" id="IPR011614">
    <property type="entry name" value="Catalase_core"/>
</dbReference>
<dbReference type="PROSITE" id="PS00437">
    <property type="entry name" value="CATALASE_1"/>
    <property type="match status" value="1"/>
</dbReference>
<evidence type="ECO:0000313" key="14">
    <source>
        <dbReference type="EMBL" id="MDP9840662.1"/>
    </source>
</evidence>
<reference evidence="14 15" key="1">
    <citation type="submission" date="2023-07" db="EMBL/GenBank/DDBJ databases">
        <title>Sorghum-associated microbial communities from plants grown in Nebraska, USA.</title>
        <authorList>
            <person name="Schachtman D."/>
        </authorList>
    </citation>
    <scope>NUCLEOTIDE SEQUENCE [LARGE SCALE GENOMIC DNA]</scope>
    <source>
        <strain evidence="14 15">DS1307</strain>
    </source>
</reference>
<dbReference type="InterPro" id="IPR029062">
    <property type="entry name" value="Class_I_gatase-like"/>
</dbReference>
<name>A0ABT9Q1R9_9HYPH</name>
<keyword evidence="6 10" id="KW-0479">Metal-binding</keyword>
<dbReference type="InterPro" id="IPR002226">
    <property type="entry name" value="Catalase_haem_BS"/>
</dbReference>
<proteinExistence type="inferred from homology"/>
<dbReference type="PRINTS" id="PR00067">
    <property type="entry name" value="CATALASE"/>
</dbReference>